<comment type="caution">
    <text evidence="2">The sequence shown here is derived from an EMBL/GenBank/DDBJ whole genome shotgun (WGS) entry which is preliminary data.</text>
</comment>
<proteinExistence type="predicted"/>
<feature type="region of interest" description="Disordered" evidence="1">
    <location>
        <begin position="165"/>
        <end position="202"/>
    </location>
</feature>
<dbReference type="Proteomes" id="UP000807469">
    <property type="component" value="Unassembled WGS sequence"/>
</dbReference>
<dbReference type="EMBL" id="MU155246">
    <property type="protein sequence ID" value="KAF9477952.1"/>
    <property type="molecule type" value="Genomic_DNA"/>
</dbReference>
<feature type="compositionally biased region" description="Low complexity" evidence="1">
    <location>
        <begin position="180"/>
        <end position="190"/>
    </location>
</feature>
<dbReference type="AlphaFoldDB" id="A0A9P6CT14"/>
<feature type="compositionally biased region" description="Basic and acidic residues" evidence="1">
    <location>
        <begin position="67"/>
        <end position="76"/>
    </location>
</feature>
<gene>
    <name evidence="2" type="ORF">BDN70DRAFT_994572</name>
</gene>
<accession>A0A9P6CT14</accession>
<name>A0A9P6CT14_9AGAR</name>
<protein>
    <submittedName>
        <fullName evidence="2">Uncharacterized protein</fullName>
    </submittedName>
</protein>
<sequence>MTLFGSKKKNDNHTRGVTDSAVDGFNNPPGHTILADRPSQLPASTFGQTQVSGPGSNHDGLTGPGQHGDERRRAQDDPYSTSGVGTIYPDERRDIPPAGDVKHGTAHARTRTSSHGSGGRLVGKIESTIGSIVGSDTLKAKGLRRENEANSVKIQRRELDEADRLEREAMRRRERTVAHGADPANAALGAGNPGLGSEHREL</sequence>
<feature type="compositionally biased region" description="Basic and acidic residues" evidence="1">
    <location>
        <begin position="165"/>
        <end position="177"/>
    </location>
</feature>
<keyword evidence="3" id="KW-1185">Reference proteome</keyword>
<evidence type="ECO:0000313" key="3">
    <source>
        <dbReference type="Proteomes" id="UP000807469"/>
    </source>
</evidence>
<reference evidence="2" key="1">
    <citation type="submission" date="2020-11" db="EMBL/GenBank/DDBJ databases">
        <authorList>
            <consortium name="DOE Joint Genome Institute"/>
            <person name="Ahrendt S."/>
            <person name="Riley R."/>
            <person name="Andreopoulos W."/>
            <person name="Labutti K."/>
            <person name="Pangilinan J."/>
            <person name="Ruiz-Duenas F.J."/>
            <person name="Barrasa J.M."/>
            <person name="Sanchez-Garcia M."/>
            <person name="Camarero S."/>
            <person name="Miyauchi S."/>
            <person name="Serrano A."/>
            <person name="Linde D."/>
            <person name="Babiker R."/>
            <person name="Drula E."/>
            <person name="Ayuso-Fernandez I."/>
            <person name="Pacheco R."/>
            <person name="Padilla G."/>
            <person name="Ferreira P."/>
            <person name="Barriuso J."/>
            <person name="Kellner H."/>
            <person name="Castanera R."/>
            <person name="Alfaro M."/>
            <person name="Ramirez L."/>
            <person name="Pisabarro A.G."/>
            <person name="Kuo A."/>
            <person name="Tritt A."/>
            <person name="Lipzen A."/>
            <person name="He G."/>
            <person name="Yan M."/>
            <person name="Ng V."/>
            <person name="Cullen D."/>
            <person name="Martin F."/>
            <person name="Rosso M.-N."/>
            <person name="Henrissat B."/>
            <person name="Hibbett D."/>
            <person name="Martinez A.T."/>
            <person name="Grigoriev I.V."/>
        </authorList>
    </citation>
    <scope>NUCLEOTIDE SEQUENCE</scope>
    <source>
        <strain evidence="2">CIRM-BRFM 674</strain>
    </source>
</reference>
<organism evidence="2 3">
    <name type="scientific">Pholiota conissans</name>
    <dbReference type="NCBI Taxonomy" id="109636"/>
    <lineage>
        <taxon>Eukaryota</taxon>
        <taxon>Fungi</taxon>
        <taxon>Dikarya</taxon>
        <taxon>Basidiomycota</taxon>
        <taxon>Agaricomycotina</taxon>
        <taxon>Agaricomycetes</taxon>
        <taxon>Agaricomycetidae</taxon>
        <taxon>Agaricales</taxon>
        <taxon>Agaricineae</taxon>
        <taxon>Strophariaceae</taxon>
        <taxon>Pholiota</taxon>
    </lineage>
</organism>
<feature type="region of interest" description="Disordered" evidence="1">
    <location>
        <begin position="1"/>
        <end position="122"/>
    </location>
</feature>
<feature type="compositionally biased region" description="Polar residues" evidence="1">
    <location>
        <begin position="41"/>
        <end position="55"/>
    </location>
</feature>
<evidence type="ECO:0000313" key="2">
    <source>
        <dbReference type="EMBL" id="KAF9477952.1"/>
    </source>
</evidence>
<feature type="compositionally biased region" description="Basic and acidic residues" evidence="1">
    <location>
        <begin position="89"/>
        <end position="103"/>
    </location>
</feature>
<evidence type="ECO:0000256" key="1">
    <source>
        <dbReference type="SAM" id="MobiDB-lite"/>
    </source>
</evidence>
<dbReference type="OrthoDB" id="2590620at2759"/>